<sequence>MVSPAPAILFSVEVYHCIVHIMVLFAWRQLPRKDLVRARIYFLIDATTVALISYWLLPWLWPLGLLQNIQHLGYFFCWEQTWFAKRVVSWSSLDWDRSRWQPDLMLGTVFDIVVHVVNMTCLYQLLTRPVAAVGVAVACLMVCLVLYNPRLAWTSKGSMPAWVKKRLQPVSREQAGEDHRLVTAMGWAK</sequence>
<keyword evidence="3" id="KW-1185">Reference proteome</keyword>
<dbReference type="EMBL" id="VIIS01002035">
    <property type="protein sequence ID" value="KAF0289360.1"/>
    <property type="molecule type" value="Genomic_DNA"/>
</dbReference>
<evidence type="ECO:0000313" key="3">
    <source>
        <dbReference type="Proteomes" id="UP000440578"/>
    </source>
</evidence>
<proteinExistence type="predicted"/>
<keyword evidence="1" id="KW-0812">Transmembrane</keyword>
<organism evidence="2 3">
    <name type="scientific">Amphibalanus amphitrite</name>
    <name type="common">Striped barnacle</name>
    <name type="synonym">Balanus amphitrite</name>
    <dbReference type="NCBI Taxonomy" id="1232801"/>
    <lineage>
        <taxon>Eukaryota</taxon>
        <taxon>Metazoa</taxon>
        <taxon>Ecdysozoa</taxon>
        <taxon>Arthropoda</taxon>
        <taxon>Crustacea</taxon>
        <taxon>Multicrustacea</taxon>
        <taxon>Cirripedia</taxon>
        <taxon>Thoracica</taxon>
        <taxon>Thoracicalcarea</taxon>
        <taxon>Balanomorpha</taxon>
        <taxon>Balanoidea</taxon>
        <taxon>Balanidae</taxon>
        <taxon>Amphibalaninae</taxon>
        <taxon>Amphibalanus</taxon>
    </lineage>
</organism>
<feature type="transmembrane region" description="Helical" evidence="1">
    <location>
        <begin position="39"/>
        <end position="57"/>
    </location>
</feature>
<comment type="caution">
    <text evidence="2">The sequence shown here is derived from an EMBL/GenBank/DDBJ whole genome shotgun (WGS) entry which is preliminary data.</text>
</comment>
<evidence type="ECO:0000313" key="2">
    <source>
        <dbReference type="EMBL" id="KAF0289360.1"/>
    </source>
</evidence>
<protein>
    <submittedName>
        <fullName evidence="2">Uncharacterized protein</fullName>
    </submittedName>
</protein>
<dbReference type="AlphaFoldDB" id="A0A6A4VDN0"/>
<keyword evidence="1" id="KW-0472">Membrane</keyword>
<name>A0A6A4VDN0_AMPAM</name>
<feature type="transmembrane region" description="Helical" evidence="1">
    <location>
        <begin position="130"/>
        <end position="147"/>
    </location>
</feature>
<accession>A0A6A4VDN0</accession>
<evidence type="ECO:0000256" key="1">
    <source>
        <dbReference type="SAM" id="Phobius"/>
    </source>
</evidence>
<dbReference type="OrthoDB" id="6069173at2759"/>
<reference evidence="2 3" key="1">
    <citation type="submission" date="2019-07" db="EMBL/GenBank/DDBJ databases">
        <title>Draft genome assembly of a fouling barnacle, Amphibalanus amphitrite (Darwin, 1854): The first reference genome for Thecostraca.</title>
        <authorList>
            <person name="Kim W."/>
        </authorList>
    </citation>
    <scope>NUCLEOTIDE SEQUENCE [LARGE SCALE GENOMIC DNA]</scope>
    <source>
        <strain evidence="2">SNU_AA5</strain>
        <tissue evidence="2">Soma without cirri and trophi</tissue>
    </source>
</reference>
<dbReference type="Proteomes" id="UP000440578">
    <property type="component" value="Unassembled WGS sequence"/>
</dbReference>
<keyword evidence="1" id="KW-1133">Transmembrane helix</keyword>
<dbReference type="EMBL" id="VIIS01002035">
    <property type="protein sequence ID" value="KAF0289361.1"/>
    <property type="molecule type" value="Genomic_DNA"/>
</dbReference>
<gene>
    <name evidence="2" type="ORF">FJT64_012378</name>
</gene>
<feature type="transmembrane region" description="Helical" evidence="1">
    <location>
        <begin position="6"/>
        <end position="27"/>
    </location>
</feature>